<dbReference type="GO" id="GO:0070212">
    <property type="term" value="P:protein poly-ADP-ribosylation"/>
    <property type="evidence" value="ECO:0007669"/>
    <property type="project" value="TreeGrafter"/>
</dbReference>
<dbReference type="Gene3D" id="1.20.142.10">
    <property type="entry name" value="Poly(ADP-ribose) polymerase, regulatory domain"/>
    <property type="match status" value="1"/>
</dbReference>
<dbReference type="GO" id="GO:0003950">
    <property type="term" value="F:NAD+ poly-ADP-ribosyltransferase activity"/>
    <property type="evidence" value="ECO:0007669"/>
    <property type="project" value="UniProtKB-UniRule"/>
</dbReference>
<dbReference type="Pfam" id="PF00644">
    <property type="entry name" value="PARP"/>
    <property type="match status" value="1"/>
</dbReference>
<evidence type="ECO:0000256" key="8">
    <source>
        <dbReference type="ARBA" id="ARBA00022765"/>
    </source>
</evidence>
<dbReference type="SUPFAM" id="SSF56399">
    <property type="entry name" value="ADP-ribosylation"/>
    <property type="match status" value="1"/>
</dbReference>
<evidence type="ECO:0000259" key="19">
    <source>
        <dbReference type="PROSITE" id="PS50918"/>
    </source>
</evidence>
<comment type="similarity">
    <text evidence="15">Belongs to the ARTD/PARP family.</text>
</comment>
<evidence type="ECO:0000313" key="24">
    <source>
        <dbReference type="RefSeq" id="XP_007438146.2"/>
    </source>
</evidence>
<evidence type="ECO:0000259" key="21">
    <source>
        <dbReference type="PROSITE" id="PS51060"/>
    </source>
</evidence>
<dbReference type="InterPro" id="IPR037197">
    <property type="entry name" value="WWE_dom_sf"/>
</dbReference>
<dbReference type="FunFam" id="3.90.228.10:FF:000002">
    <property type="entry name" value="Poly [ADP-ribose] polymerase"/>
    <property type="match status" value="1"/>
</dbReference>
<keyword evidence="3 17" id="KW-0808">Transferase</keyword>
<keyword evidence="7" id="KW-0227">DNA damage</keyword>
<organism evidence="23 24">
    <name type="scientific">Python bivittatus</name>
    <name type="common">Burmese python</name>
    <name type="synonym">Python molurus bivittatus</name>
    <dbReference type="NCBI Taxonomy" id="176946"/>
    <lineage>
        <taxon>Eukaryota</taxon>
        <taxon>Metazoa</taxon>
        <taxon>Chordata</taxon>
        <taxon>Craniata</taxon>
        <taxon>Vertebrata</taxon>
        <taxon>Euteleostomi</taxon>
        <taxon>Lepidosauria</taxon>
        <taxon>Squamata</taxon>
        <taxon>Bifurcata</taxon>
        <taxon>Unidentata</taxon>
        <taxon>Episquamata</taxon>
        <taxon>Toxicofera</taxon>
        <taxon>Serpentes</taxon>
        <taxon>Henophidia</taxon>
        <taxon>Pythonidae</taxon>
        <taxon>Python</taxon>
    </lineage>
</organism>
<sequence length="741" mass="83866">MQIGRMQMKGAESSRVVERSREPARGGRKSHPSRETGRSWWVAGMRGKRKAPEVQPAGQPTNAGAQPELRWEREISGNKWQAFPPEQSKALSQATWARKRTENLGEDRVDLCRMVQRNKETGQESRVRAAVWDQESYFVWQWEGDQEDSWVPYPAATCLDLQAAKNGHREPTVDFTVGRTRYKLDTARMVQTNQRTKFERQMECRESDATEADGGSQLNSSELDAVPAKRSQNELDAPASQEAVKTLTVKGKAPVDPECTAKLGKAHVYCEGDDIYDVMLNQTNLQFNNNKYYLIQLLEEDNARNYSVWMRWGRVGKPGQHSLVHCAGDLAKAKDVFIKKFLDKTKNEWAKRANFQKVSGKYDLLHLDYEASDTNNSEAVPEKTVFGPKPVSQLDPRVQVLVELICNIRTMEEMVIEMKYDTRKAPLGKLTAEQIQAGYLSLQKVEACLKRSQTGPALLEACNEFYTRIPHDFGLKTPPLIKTLKELQEKSQLLEALSEIRIGIKHVQSEQLDLEHPLDQSYRSLGCELQPLEKDGHVFQVLERYLLSTHAPTHKDYTMTLLEAFELNKESSEATFRFDLPNRMLLWHGSRLGNWAGILSQGLRVAPPEAPVTGYMFGKGIYFADMSSKSANYCFATREKDVGLLLLSEVALGECNELLEANPEAEKLLVSKHSTKGLGKLAPANCVSLRGATVPLGPATETGVAKSHGYTLNYNEFIVYDPRQVRMKYLLKVRFNFIQLW</sequence>
<dbReference type="OMA" id="QGENDRF"/>
<dbReference type="PROSITE" id="PS50918">
    <property type="entry name" value="WWE"/>
    <property type="match status" value="1"/>
</dbReference>
<dbReference type="SUPFAM" id="SSF117839">
    <property type="entry name" value="WWE domain"/>
    <property type="match status" value="2"/>
</dbReference>
<feature type="compositionally biased region" description="Basic and acidic residues" evidence="18">
    <location>
        <begin position="15"/>
        <end position="25"/>
    </location>
</feature>
<evidence type="ECO:0000259" key="22">
    <source>
        <dbReference type="PROSITE" id="PS51977"/>
    </source>
</evidence>
<dbReference type="InterPro" id="IPR004170">
    <property type="entry name" value="WWE_dom"/>
</dbReference>
<keyword evidence="6" id="KW-0677">Repeat</keyword>
<dbReference type="GO" id="GO:0016779">
    <property type="term" value="F:nucleotidyltransferase activity"/>
    <property type="evidence" value="ECO:0007669"/>
    <property type="project" value="UniProtKB-KW"/>
</dbReference>
<dbReference type="GeneID" id="103057054"/>
<evidence type="ECO:0000313" key="23">
    <source>
        <dbReference type="Proteomes" id="UP000695026"/>
    </source>
</evidence>
<keyword evidence="5" id="KW-0479">Metal-binding</keyword>
<evidence type="ECO:0000256" key="16">
    <source>
        <dbReference type="ARBA" id="ARBA00033987"/>
    </source>
</evidence>
<protein>
    <recommendedName>
        <fullName evidence="17">Poly [ADP-ribose] polymerase</fullName>
        <shortName evidence="17">PARP</shortName>
        <ecNumber evidence="17">2.4.2.-</ecNumber>
    </recommendedName>
</protein>
<dbReference type="PROSITE" id="PS51060">
    <property type="entry name" value="PARP_ALPHA_HD"/>
    <property type="match status" value="1"/>
</dbReference>
<dbReference type="FunFam" id="1.20.142.10:FF:000001">
    <property type="entry name" value="Poly [ADP-ribose] polymerase"/>
    <property type="match status" value="1"/>
</dbReference>
<dbReference type="GO" id="GO:0008270">
    <property type="term" value="F:zinc ion binding"/>
    <property type="evidence" value="ECO:0007669"/>
    <property type="project" value="UniProtKB-KW"/>
</dbReference>
<dbReference type="SMART" id="SM00773">
    <property type="entry name" value="WGR"/>
    <property type="match status" value="1"/>
</dbReference>
<dbReference type="OrthoDB" id="429950at2759"/>
<evidence type="ECO:0000256" key="13">
    <source>
        <dbReference type="ARBA" id="ARBA00023204"/>
    </source>
</evidence>
<dbReference type="InterPro" id="IPR036616">
    <property type="entry name" value="Poly(ADP-ribose)pol_reg_dom_sf"/>
</dbReference>
<keyword evidence="14" id="KW-0539">Nucleus</keyword>
<dbReference type="PROSITE" id="PS51059">
    <property type="entry name" value="PARP_CATALYTIC"/>
    <property type="match status" value="1"/>
</dbReference>
<evidence type="ECO:0000256" key="9">
    <source>
        <dbReference type="ARBA" id="ARBA00022771"/>
    </source>
</evidence>
<feature type="domain" description="WGR" evidence="22">
    <location>
        <begin position="265"/>
        <end position="362"/>
    </location>
</feature>
<evidence type="ECO:0000256" key="7">
    <source>
        <dbReference type="ARBA" id="ARBA00022763"/>
    </source>
</evidence>
<evidence type="ECO:0000256" key="5">
    <source>
        <dbReference type="ARBA" id="ARBA00022723"/>
    </source>
</evidence>
<evidence type="ECO:0000256" key="15">
    <source>
        <dbReference type="ARBA" id="ARBA00024347"/>
    </source>
</evidence>
<keyword evidence="13" id="KW-0234">DNA repair</keyword>
<evidence type="ECO:0000256" key="3">
    <source>
        <dbReference type="ARBA" id="ARBA00022679"/>
    </source>
</evidence>
<evidence type="ECO:0000256" key="17">
    <source>
        <dbReference type="RuleBase" id="RU362114"/>
    </source>
</evidence>
<dbReference type="GO" id="GO:0006302">
    <property type="term" value="P:double-strand break repair"/>
    <property type="evidence" value="ECO:0007669"/>
    <property type="project" value="TreeGrafter"/>
</dbReference>
<keyword evidence="8" id="KW-0013">ADP-ribosylation</keyword>
<evidence type="ECO:0000256" key="4">
    <source>
        <dbReference type="ARBA" id="ARBA00022695"/>
    </source>
</evidence>
<evidence type="ECO:0000256" key="6">
    <source>
        <dbReference type="ARBA" id="ARBA00022737"/>
    </source>
</evidence>
<evidence type="ECO:0000256" key="14">
    <source>
        <dbReference type="ARBA" id="ARBA00023242"/>
    </source>
</evidence>
<keyword evidence="11 17" id="KW-0520">NAD</keyword>
<keyword evidence="12" id="KW-0238">DNA-binding</keyword>
<dbReference type="CTD" id="10038"/>
<feature type="domain" description="WWE" evidence="19">
    <location>
        <begin position="126"/>
        <end position="204"/>
    </location>
</feature>
<keyword evidence="4" id="KW-0548">Nucleotidyltransferase</keyword>
<name>A0A9F2R6L8_PYTBI</name>
<dbReference type="CDD" id="cd01437">
    <property type="entry name" value="parp_like"/>
    <property type="match status" value="1"/>
</dbReference>
<keyword evidence="2 17" id="KW-0328">Glycosyltransferase</keyword>
<dbReference type="PANTHER" id="PTHR10459:SF60">
    <property type="entry name" value="POLY [ADP-RIBOSE] POLYMERASE 2"/>
    <property type="match status" value="1"/>
</dbReference>
<feature type="region of interest" description="Disordered" evidence="18">
    <location>
        <begin position="1"/>
        <end position="66"/>
    </location>
</feature>
<comment type="subcellular location">
    <subcellularLocation>
        <location evidence="1">Nucleus</location>
    </subcellularLocation>
</comment>
<dbReference type="AlphaFoldDB" id="A0A9F2R6L8"/>
<proteinExistence type="inferred from homology"/>
<keyword evidence="9" id="KW-0863">Zinc-finger</keyword>
<keyword evidence="10" id="KW-0862">Zinc</keyword>
<accession>A0A9F2R6L8</accession>
<dbReference type="InterPro" id="IPR012317">
    <property type="entry name" value="Poly(ADP-ribose)pol_cat_dom"/>
</dbReference>
<dbReference type="SUPFAM" id="SSF142921">
    <property type="entry name" value="WGR domain-like"/>
    <property type="match status" value="1"/>
</dbReference>
<evidence type="ECO:0000256" key="1">
    <source>
        <dbReference type="ARBA" id="ARBA00004123"/>
    </source>
</evidence>
<dbReference type="InterPro" id="IPR050800">
    <property type="entry name" value="ARTD/PARP"/>
</dbReference>
<feature type="domain" description="PARP catalytic" evidence="20">
    <location>
        <begin position="516"/>
        <end position="741"/>
    </location>
</feature>
<dbReference type="PROSITE" id="PS51977">
    <property type="entry name" value="WGR"/>
    <property type="match status" value="1"/>
</dbReference>
<dbReference type="RefSeq" id="XP_007438146.2">
    <property type="nucleotide sequence ID" value="XM_007438084.3"/>
</dbReference>
<evidence type="ECO:0000256" key="2">
    <source>
        <dbReference type="ARBA" id="ARBA00022676"/>
    </source>
</evidence>
<dbReference type="Pfam" id="PF02825">
    <property type="entry name" value="WWE"/>
    <property type="match status" value="2"/>
</dbReference>
<dbReference type="Pfam" id="PF05406">
    <property type="entry name" value="WGR"/>
    <property type="match status" value="1"/>
</dbReference>
<feature type="region of interest" description="Disordered" evidence="18">
    <location>
        <begin position="200"/>
        <end position="242"/>
    </location>
</feature>
<dbReference type="SUPFAM" id="SSF47587">
    <property type="entry name" value="Domain of poly(ADP-ribose) polymerase"/>
    <property type="match status" value="1"/>
</dbReference>
<dbReference type="Gene3D" id="3.90.228.10">
    <property type="match status" value="1"/>
</dbReference>
<gene>
    <name evidence="24" type="primary">PARP2</name>
</gene>
<dbReference type="Pfam" id="PF02877">
    <property type="entry name" value="PARP_reg"/>
    <property type="match status" value="1"/>
</dbReference>
<dbReference type="Gene3D" id="3.30.720.50">
    <property type="match status" value="1"/>
</dbReference>
<reference evidence="24" key="1">
    <citation type="submission" date="2025-08" db="UniProtKB">
        <authorList>
            <consortium name="RefSeq"/>
        </authorList>
    </citation>
    <scope>IDENTIFICATION</scope>
    <source>
        <tissue evidence="24">Liver</tissue>
    </source>
</reference>
<comment type="catalytic activity">
    <reaction evidence="16">
        <text>NAD(+) + (ADP-D-ribosyl)n-acceptor = nicotinamide + (ADP-D-ribosyl)n+1-acceptor + H(+).</text>
        <dbReference type="EC" id="2.4.2.30"/>
    </reaction>
</comment>
<dbReference type="Gene3D" id="2.20.140.10">
    <property type="entry name" value="WGR domain"/>
    <property type="match status" value="1"/>
</dbReference>
<dbReference type="CDD" id="cd08003">
    <property type="entry name" value="WGR_PARP2_like"/>
    <property type="match status" value="1"/>
</dbReference>
<dbReference type="PANTHER" id="PTHR10459">
    <property type="entry name" value="DNA LIGASE"/>
    <property type="match status" value="1"/>
</dbReference>
<feature type="domain" description="PARP alpha-helical" evidence="21">
    <location>
        <begin position="391"/>
        <end position="508"/>
    </location>
</feature>
<evidence type="ECO:0000256" key="18">
    <source>
        <dbReference type="SAM" id="MobiDB-lite"/>
    </source>
</evidence>
<dbReference type="InterPro" id="IPR036930">
    <property type="entry name" value="WGR_dom_sf"/>
</dbReference>
<dbReference type="GO" id="GO:1990404">
    <property type="term" value="F:NAD+-protein mono-ADP-ribosyltransferase activity"/>
    <property type="evidence" value="ECO:0007669"/>
    <property type="project" value="TreeGrafter"/>
</dbReference>
<evidence type="ECO:0000259" key="20">
    <source>
        <dbReference type="PROSITE" id="PS51059"/>
    </source>
</evidence>
<dbReference type="Proteomes" id="UP000695026">
    <property type="component" value="Unplaced"/>
</dbReference>
<evidence type="ECO:0000256" key="12">
    <source>
        <dbReference type="ARBA" id="ARBA00023125"/>
    </source>
</evidence>
<evidence type="ECO:0000256" key="10">
    <source>
        <dbReference type="ARBA" id="ARBA00022833"/>
    </source>
</evidence>
<dbReference type="FunFam" id="2.20.140.10:FF:000001">
    <property type="entry name" value="Poly [ADP-ribose] polymerase"/>
    <property type="match status" value="1"/>
</dbReference>
<dbReference type="InterPro" id="IPR008893">
    <property type="entry name" value="WGR_domain"/>
</dbReference>
<dbReference type="KEGG" id="pbi:103057054"/>
<evidence type="ECO:0000256" key="11">
    <source>
        <dbReference type="ARBA" id="ARBA00023027"/>
    </source>
</evidence>
<dbReference type="InterPro" id="IPR004102">
    <property type="entry name" value="Poly(ADP-ribose)pol_reg_dom"/>
</dbReference>
<dbReference type="EC" id="2.4.2.-" evidence="17"/>
<dbReference type="GO" id="GO:0005730">
    <property type="term" value="C:nucleolus"/>
    <property type="evidence" value="ECO:0007669"/>
    <property type="project" value="TreeGrafter"/>
</dbReference>
<keyword evidence="23" id="KW-1185">Reference proteome</keyword>
<dbReference type="GO" id="GO:0003677">
    <property type="term" value="F:DNA binding"/>
    <property type="evidence" value="ECO:0007669"/>
    <property type="project" value="UniProtKB-KW"/>
</dbReference>